<dbReference type="PANTHER" id="PTHR43028">
    <property type="entry name" value="3'(2'),5'-BISPHOSPHATE NUCLEOTIDASE 1"/>
    <property type="match status" value="1"/>
</dbReference>
<proteinExistence type="inferred from homology"/>
<feature type="binding site" evidence="9">
    <location>
        <position position="69"/>
    </location>
    <ligand>
        <name>substrate</name>
    </ligand>
</feature>
<keyword evidence="3 9" id="KW-1003">Cell membrane</keyword>
<keyword evidence="12" id="KW-1185">Reference proteome</keyword>
<evidence type="ECO:0000256" key="2">
    <source>
        <dbReference type="ARBA" id="ARBA00005289"/>
    </source>
</evidence>
<evidence type="ECO:0000256" key="3">
    <source>
        <dbReference type="ARBA" id="ARBA00022475"/>
    </source>
</evidence>
<feature type="binding site" evidence="9">
    <location>
        <position position="69"/>
    </location>
    <ligand>
        <name>Mg(2+)</name>
        <dbReference type="ChEBI" id="CHEBI:18420"/>
        <label>1</label>
    </ligand>
</feature>
<evidence type="ECO:0000256" key="7">
    <source>
        <dbReference type="ARBA" id="ARBA00022842"/>
    </source>
</evidence>
<dbReference type="PROSITE" id="PS00629">
    <property type="entry name" value="IMP_1"/>
    <property type="match status" value="1"/>
</dbReference>
<comment type="function">
    <text evidence="9">Converts adenosine-3',5'-bisphosphate (PAP) to AMP.</text>
</comment>
<comment type="catalytic activity">
    <reaction evidence="1 9">
        <text>adenosine 3',5'-bisphosphate + H2O = AMP + phosphate</text>
        <dbReference type="Rhea" id="RHEA:10040"/>
        <dbReference type="ChEBI" id="CHEBI:15377"/>
        <dbReference type="ChEBI" id="CHEBI:43474"/>
        <dbReference type="ChEBI" id="CHEBI:58343"/>
        <dbReference type="ChEBI" id="CHEBI:456215"/>
        <dbReference type="EC" id="3.1.3.7"/>
    </reaction>
</comment>
<dbReference type="EMBL" id="QEQF01000003">
    <property type="protein sequence ID" value="RDF10807.1"/>
    <property type="molecule type" value="Genomic_DNA"/>
</dbReference>
<protein>
    <recommendedName>
        <fullName evidence="9">3'(2'),5'-bisphosphate nucleotidase CysQ</fullName>
        <ecNumber evidence="9">3.1.3.7</ecNumber>
    </recommendedName>
    <alternativeName>
        <fullName evidence="9">3'(2'),5-bisphosphonucleoside 3'(2')-phosphohydrolase</fullName>
    </alternativeName>
    <alternativeName>
        <fullName evidence="9">3'-phosphoadenosine 5'-phosphate phosphatase</fullName>
        <shortName evidence="9">PAP phosphatase</shortName>
    </alternativeName>
</protein>
<dbReference type="NCBIfam" id="TIGR01331">
    <property type="entry name" value="bisphos_cysQ"/>
    <property type="match status" value="1"/>
</dbReference>
<feature type="binding site" evidence="10">
    <location>
        <position position="221"/>
    </location>
    <ligand>
        <name>Mg(2+)</name>
        <dbReference type="ChEBI" id="CHEBI:18420"/>
        <label>1</label>
        <note>catalytic</note>
    </ligand>
</feature>
<evidence type="ECO:0000256" key="10">
    <source>
        <dbReference type="PIRSR" id="PIRSR600760-2"/>
    </source>
</evidence>
<comment type="similarity">
    <text evidence="2 9">Belongs to the inositol monophosphatase superfamily. CysQ family.</text>
</comment>
<dbReference type="GO" id="GO:0046854">
    <property type="term" value="P:phosphatidylinositol phosphate biosynthetic process"/>
    <property type="evidence" value="ECO:0007669"/>
    <property type="project" value="InterPro"/>
</dbReference>
<organism evidence="11 12">
    <name type="scientific">Haemophilus paraphrohaemolyticus</name>
    <dbReference type="NCBI Taxonomy" id="736"/>
    <lineage>
        <taxon>Bacteria</taxon>
        <taxon>Pseudomonadati</taxon>
        <taxon>Pseudomonadota</taxon>
        <taxon>Gammaproteobacteria</taxon>
        <taxon>Pasteurellales</taxon>
        <taxon>Pasteurellaceae</taxon>
        <taxon>Haemophilus</taxon>
    </lineage>
</organism>
<keyword evidence="6 9" id="KW-0378">Hydrolase</keyword>
<dbReference type="AlphaFoldDB" id="A0A369ZNT2"/>
<dbReference type="GO" id="GO:0000103">
    <property type="term" value="P:sulfate assimilation"/>
    <property type="evidence" value="ECO:0007669"/>
    <property type="project" value="TreeGrafter"/>
</dbReference>
<feature type="binding site" evidence="10">
    <location>
        <position position="92"/>
    </location>
    <ligand>
        <name>Mg(2+)</name>
        <dbReference type="ChEBI" id="CHEBI:18420"/>
        <label>1</label>
        <note>catalytic</note>
    </ligand>
</feature>
<dbReference type="SUPFAM" id="SSF56655">
    <property type="entry name" value="Carbohydrate phosphatase"/>
    <property type="match status" value="1"/>
</dbReference>
<dbReference type="CDD" id="cd01638">
    <property type="entry name" value="CysQ"/>
    <property type="match status" value="1"/>
</dbReference>
<evidence type="ECO:0000256" key="8">
    <source>
        <dbReference type="ARBA" id="ARBA00023136"/>
    </source>
</evidence>
<dbReference type="STRING" id="736.B0184_04795"/>
<evidence type="ECO:0000313" key="12">
    <source>
        <dbReference type="Proteomes" id="UP000253945"/>
    </source>
</evidence>
<dbReference type="InterPro" id="IPR020550">
    <property type="entry name" value="Inositol_monophosphatase_CS"/>
</dbReference>
<comment type="caution">
    <text evidence="11">The sequence shown here is derived from an EMBL/GenBank/DDBJ whole genome shotgun (WGS) entry which is preliminary data.</text>
</comment>
<dbReference type="GO" id="GO:0050427">
    <property type="term" value="P:3'-phosphoadenosine 5'-phosphosulfate metabolic process"/>
    <property type="evidence" value="ECO:0007669"/>
    <property type="project" value="TreeGrafter"/>
</dbReference>
<keyword evidence="5 9" id="KW-0479">Metal-binding</keyword>
<dbReference type="Proteomes" id="UP000253945">
    <property type="component" value="Unassembled WGS sequence"/>
</dbReference>
<dbReference type="EC" id="3.1.3.7" evidence="9"/>
<evidence type="ECO:0000256" key="5">
    <source>
        <dbReference type="ARBA" id="ARBA00022723"/>
    </source>
</evidence>
<dbReference type="InterPro" id="IPR006240">
    <property type="entry name" value="CysQ"/>
</dbReference>
<evidence type="ECO:0000256" key="9">
    <source>
        <dbReference type="HAMAP-Rule" id="MF_02095"/>
    </source>
</evidence>
<keyword evidence="4 9" id="KW-0997">Cell inner membrane</keyword>
<feature type="binding site" evidence="9">
    <location>
        <position position="221"/>
    </location>
    <ligand>
        <name>substrate</name>
    </ligand>
</feature>
<feature type="binding site" evidence="9">
    <location>
        <begin position="91"/>
        <end position="94"/>
    </location>
    <ligand>
        <name>substrate</name>
    </ligand>
</feature>
<dbReference type="GO" id="GO:0005886">
    <property type="term" value="C:plasma membrane"/>
    <property type="evidence" value="ECO:0007669"/>
    <property type="project" value="UniProtKB-SubCell"/>
</dbReference>
<feature type="binding site" evidence="9">
    <location>
        <position position="92"/>
    </location>
    <ligand>
        <name>Mg(2+)</name>
        <dbReference type="ChEBI" id="CHEBI:18420"/>
        <label>2</label>
    </ligand>
</feature>
<dbReference type="HAMAP" id="MF_02095">
    <property type="entry name" value="CysQ"/>
    <property type="match status" value="1"/>
</dbReference>
<dbReference type="PROSITE" id="PS00630">
    <property type="entry name" value="IMP_2"/>
    <property type="match status" value="1"/>
</dbReference>
<dbReference type="PANTHER" id="PTHR43028:SF7">
    <property type="entry name" value="3'(2'),5'-BISPHOSPHATE NUCLEOTIDASE CYSQ"/>
    <property type="match status" value="1"/>
</dbReference>
<evidence type="ECO:0000256" key="4">
    <source>
        <dbReference type="ARBA" id="ARBA00022519"/>
    </source>
</evidence>
<sequence length="276" mass="31893">MQTLNQYLLDKIVQIAQQAGNHLKDFYAKSVEVHIKSDKTPVTEADLFLSQFITEQLKQLTPDVPVLSEENCDIAFEQRQKWDEYWIIDPLDGTQQFINRTDQFAVIIALIQKQEQKNRPVLGVIHAPIIEKTYFAMQHHGCFVQKEGEIQPLHTIKQADHGEHNLHIAIGFVHPEHIEDNLIPPYQATFMEYGSSSLKSGLVAENITDCYIRFGDTGEWDTAASEILLSELGGEIFDLHFNPLSYNERETLINPYFIMVRDKTRDWQTIFQFNKS</sequence>
<dbReference type="PRINTS" id="PR00377">
    <property type="entry name" value="IMPHPHTASES"/>
</dbReference>
<dbReference type="InterPro" id="IPR000760">
    <property type="entry name" value="Inositol_monophosphatase-like"/>
</dbReference>
<feature type="binding site" evidence="9">
    <location>
        <position position="221"/>
    </location>
    <ligand>
        <name>Mg(2+)</name>
        <dbReference type="ChEBI" id="CHEBI:18420"/>
        <label>2</label>
    </ligand>
</feature>
<evidence type="ECO:0000313" key="11">
    <source>
        <dbReference type="EMBL" id="RDF10807.1"/>
    </source>
</evidence>
<comment type="cofactor">
    <cofactor evidence="9 10">
        <name>Mg(2+)</name>
        <dbReference type="ChEBI" id="CHEBI:18420"/>
    </cofactor>
</comment>
<dbReference type="InterPro" id="IPR020583">
    <property type="entry name" value="Inositol_monoP_metal-BS"/>
</dbReference>
<reference evidence="11 12" key="1">
    <citation type="submission" date="2018-05" db="EMBL/GenBank/DDBJ databases">
        <title>Draft Genome Sequences for a Diverse set of 7 Haemophilus Species.</title>
        <authorList>
            <person name="Nichols M."/>
            <person name="Topaz N."/>
            <person name="Wang X."/>
            <person name="Wang X."/>
            <person name="Boxrud D."/>
        </authorList>
    </citation>
    <scope>NUCLEOTIDE SEQUENCE [LARGE SCALE GENOMIC DNA]</scope>
    <source>
        <strain evidence="11 12">C2014016342</strain>
    </source>
</reference>
<feature type="binding site" evidence="10">
    <location>
        <position position="89"/>
    </location>
    <ligand>
        <name>Mg(2+)</name>
        <dbReference type="ChEBI" id="CHEBI:18420"/>
        <label>1</label>
        <note>catalytic</note>
    </ligand>
</feature>
<name>A0A369ZNT2_9PAST</name>
<accession>A0A369ZNT2</accession>
<dbReference type="Gene3D" id="3.40.190.80">
    <property type="match status" value="1"/>
</dbReference>
<gene>
    <name evidence="9 11" type="primary">cysQ</name>
    <name evidence="11" type="ORF">DPV92_04475</name>
</gene>
<evidence type="ECO:0000256" key="1">
    <source>
        <dbReference type="ARBA" id="ARBA00001625"/>
    </source>
</evidence>
<keyword evidence="7 9" id="KW-0460">Magnesium</keyword>
<feature type="binding site" evidence="10">
    <location>
        <position position="91"/>
    </location>
    <ligand>
        <name>Mg(2+)</name>
        <dbReference type="ChEBI" id="CHEBI:18420"/>
        <label>1</label>
        <note>catalytic</note>
    </ligand>
</feature>
<dbReference type="Pfam" id="PF00459">
    <property type="entry name" value="Inositol_P"/>
    <property type="match status" value="1"/>
</dbReference>
<dbReference type="GO" id="GO:0008441">
    <property type="term" value="F:3'(2'),5'-bisphosphate nucleotidase activity"/>
    <property type="evidence" value="ECO:0007669"/>
    <property type="project" value="UniProtKB-UniRule"/>
</dbReference>
<feature type="binding site" evidence="9">
    <location>
        <position position="89"/>
    </location>
    <ligand>
        <name>Mg(2+)</name>
        <dbReference type="ChEBI" id="CHEBI:18420"/>
        <label>2</label>
    </ligand>
</feature>
<feature type="binding site" evidence="9">
    <location>
        <position position="89"/>
    </location>
    <ligand>
        <name>Mg(2+)</name>
        <dbReference type="ChEBI" id="CHEBI:18420"/>
        <label>1</label>
    </ligand>
</feature>
<dbReference type="RefSeq" id="WP_111353858.1">
    <property type="nucleotide sequence ID" value="NZ_QEQF01000003.1"/>
</dbReference>
<dbReference type="InterPro" id="IPR050725">
    <property type="entry name" value="CysQ/Inositol_MonoPase"/>
</dbReference>
<dbReference type="Gene3D" id="3.30.540.10">
    <property type="entry name" value="Fructose-1,6-Bisphosphatase, subunit A, domain 1"/>
    <property type="match status" value="1"/>
</dbReference>
<comment type="subcellular location">
    <subcellularLocation>
        <location evidence="9">Cell inner membrane</location>
        <topology evidence="9">Peripheral membrane protein</topology>
        <orientation evidence="9">Cytoplasmic side</orientation>
    </subcellularLocation>
</comment>
<dbReference type="GO" id="GO:0000287">
    <property type="term" value="F:magnesium ion binding"/>
    <property type="evidence" value="ECO:0007669"/>
    <property type="project" value="UniProtKB-UniRule"/>
</dbReference>
<feature type="binding site" evidence="9">
    <location>
        <position position="91"/>
    </location>
    <ligand>
        <name>Mg(2+)</name>
        <dbReference type="ChEBI" id="CHEBI:18420"/>
        <label>1</label>
    </ligand>
</feature>
<feature type="binding site" evidence="10">
    <location>
        <position position="69"/>
    </location>
    <ligand>
        <name>Mg(2+)</name>
        <dbReference type="ChEBI" id="CHEBI:18420"/>
        <label>1</label>
        <note>catalytic</note>
    </ligand>
</feature>
<keyword evidence="8 9" id="KW-0472">Membrane</keyword>
<evidence type="ECO:0000256" key="6">
    <source>
        <dbReference type="ARBA" id="ARBA00022801"/>
    </source>
</evidence>